<dbReference type="InterPro" id="IPR036186">
    <property type="entry name" value="Serpin_sf"/>
</dbReference>
<dbReference type="EMBL" id="VUJU01000001">
    <property type="protein sequence ID" value="KAF0774197.1"/>
    <property type="molecule type" value="Genomic_DNA"/>
</dbReference>
<comment type="caution">
    <text evidence="1">The sequence shown here is derived from an EMBL/GenBank/DDBJ whole genome shotgun (WGS) entry which is preliminary data.</text>
</comment>
<organism evidence="1 2">
    <name type="scientific">Aphis craccivora</name>
    <name type="common">Cowpea aphid</name>
    <dbReference type="NCBI Taxonomy" id="307492"/>
    <lineage>
        <taxon>Eukaryota</taxon>
        <taxon>Metazoa</taxon>
        <taxon>Ecdysozoa</taxon>
        <taxon>Arthropoda</taxon>
        <taxon>Hexapoda</taxon>
        <taxon>Insecta</taxon>
        <taxon>Pterygota</taxon>
        <taxon>Neoptera</taxon>
        <taxon>Paraneoptera</taxon>
        <taxon>Hemiptera</taxon>
        <taxon>Sternorrhyncha</taxon>
        <taxon>Aphidomorpha</taxon>
        <taxon>Aphidoidea</taxon>
        <taxon>Aphididae</taxon>
        <taxon>Aphidini</taxon>
        <taxon>Aphis</taxon>
        <taxon>Aphis</taxon>
    </lineage>
</organism>
<accession>A0A6G0ZS43</accession>
<gene>
    <name evidence="1" type="ORF">FWK35_00000262</name>
</gene>
<reference evidence="1 2" key="1">
    <citation type="submission" date="2019-08" db="EMBL/GenBank/DDBJ databases">
        <title>Whole genome of Aphis craccivora.</title>
        <authorList>
            <person name="Voronova N.V."/>
            <person name="Shulinski R.S."/>
            <person name="Bandarenka Y.V."/>
            <person name="Zhorov D.G."/>
            <person name="Warner D."/>
        </authorList>
    </citation>
    <scope>NUCLEOTIDE SEQUENCE [LARGE SCALE GENOMIC DNA]</scope>
    <source>
        <strain evidence="1">180601</strain>
        <tissue evidence="1">Whole Body</tissue>
    </source>
</reference>
<evidence type="ECO:0000313" key="1">
    <source>
        <dbReference type="EMBL" id="KAF0774197.1"/>
    </source>
</evidence>
<keyword evidence="2" id="KW-1185">Reference proteome</keyword>
<sequence length="119" mass="13482">MVLVKYSARYPLIPPKKVEFYADHPFVVAIVSRTDDVLFIGRLSNPGYCVFASSTAVLYWVINLRLPSSDFLLGMQFALMSAWIPEPAPKVDFYADHPFVIVILSRTDDVLFQGRLTKP</sequence>
<dbReference type="Gene3D" id="2.30.39.10">
    <property type="entry name" value="Alpha-1-antitrypsin, domain 1"/>
    <property type="match status" value="2"/>
</dbReference>
<dbReference type="PROSITE" id="PS00284">
    <property type="entry name" value="SERPIN"/>
    <property type="match status" value="2"/>
</dbReference>
<dbReference type="InterPro" id="IPR023795">
    <property type="entry name" value="Serpin_CS"/>
</dbReference>
<dbReference type="InterPro" id="IPR042185">
    <property type="entry name" value="Serpin_sf_2"/>
</dbReference>
<protein>
    <submittedName>
        <fullName evidence="1">Serpin B4-like isoform X8</fullName>
    </submittedName>
</protein>
<dbReference type="OrthoDB" id="671595at2759"/>
<evidence type="ECO:0000313" key="2">
    <source>
        <dbReference type="Proteomes" id="UP000478052"/>
    </source>
</evidence>
<dbReference type="AlphaFoldDB" id="A0A6G0ZS43"/>
<dbReference type="Proteomes" id="UP000478052">
    <property type="component" value="Unassembled WGS sequence"/>
</dbReference>
<name>A0A6G0ZS43_APHCR</name>
<dbReference type="SUPFAM" id="SSF56574">
    <property type="entry name" value="Serpins"/>
    <property type="match status" value="2"/>
</dbReference>
<proteinExistence type="predicted"/>